<dbReference type="PANTHER" id="PTHR37299:SF4">
    <property type="entry name" value="TRANSCRIPTIONAL REGULATOR"/>
    <property type="match status" value="1"/>
</dbReference>
<reference evidence="2 3" key="1">
    <citation type="journal article" date="2015" name="Genome Announc.">
        <title>Expanding the biotechnology potential of lactobacilli through comparative genomics of 213 strains and associated genera.</title>
        <authorList>
            <person name="Sun Z."/>
            <person name="Harris H.M."/>
            <person name="McCann A."/>
            <person name="Guo C."/>
            <person name="Argimon S."/>
            <person name="Zhang W."/>
            <person name="Yang X."/>
            <person name="Jeffery I.B."/>
            <person name="Cooney J.C."/>
            <person name="Kagawa T.F."/>
            <person name="Liu W."/>
            <person name="Song Y."/>
            <person name="Salvetti E."/>
            <person name="Wrobel A."/>
            <person name="Rasinkangas P."/>
            <person name="Parkhill J."/>
            <person name="Rea M.C."/>
            <person name="O'Sullivan O."/>
            <person name="Ritari J."/>
            <person name="Douillard F.P."/>
            <person name="Paul Ross R."/>
            <person name="Yang R."/>
            <person name="Briner A.E."/>
            <person name="Felis G.E."/>
            <person name="de Vos W.M."/>
            <person name="Barrangou R."/>
            <person name="Klaenhammer T.R."/>
            <person name="Caufield P.W."/>
            <person name="Cui Y."/>
            <person name="Zhang H."/>
            <person name="O'Toole P.W."/>
        </authorList>
    </citation>
    <scope>NUCLEOTIDE SEQUENCE [LARGE SCALE GENOMIC DNA]</scope>
    <source>
        <strain evidence="2 3">DSM 26202</strain>
    </source>
</reference>
<dbReference type="Pfam" id="PF04397">
    <property type="entry name" value="LytTR"/>
    <property type="match status" value="1"/>
</dbReference>
<dbReference type="Gene3D" id="2.40.50.1020">
    <property type="entry name" value="LytTr DNA-binding domain"/>
    <property type="match status" value="1"/>
</dbReference>
<evidence type="ECO:0000313" key="3">
    <source>
        <dbReference type="Proteomes" id="UP000051884"/>
    </source>
</evidence>
<protein>
    <submittedName>
        <fullName evidence="2">Response regulator</fullName>
    </submittedName>
</protein>
<keyword evidence="3" id="KW-1185">Reference proteome</keyword>
<organism evidence="2 3">
    <name type="scientific">Paucilactobacillus hokkaidonensis</name>
    <dbReference type="NCBI Taxonomy" id="1193095"/>
    <lineage>
        <taxon>Bacteria</taxon>
        <taxon>Bacillati</taxon>
        <taxon>Bacillota</taxon>
        <taxon>Bacilli</taxon>
        <taxon>Lactobacillales</taxon>
        <taxon>Lactobacillaceae</taxon>
        <taxon>Paucilactobacillus</taxon>
    </lineage>
</organism>
<sequence>MLTMKVRIQTAANQTEVEVVIFAPVDSHEAQSIKTLLEKVPSETKSLTFYQGTTKYYLKPSQILFFETDGRQIHAHTINDVYVTKHRLYELEEQLPNSFIRISKSAIINVDHVLSITRSISNCLVQFQNSHKQVYASRRYYKQLQERLNEMR</sequence>
<dbReference type="SMART" id="SM00850">
    <property type="entry name" value="LytTR"/>
    <property type="match status" value="1"/>
</dbReference>
<dbReference type="PANTHER" id="PTHR37299">
    <property type="entry name" value="TRANSCRIPTIONAL REGULATOR-RELATED"/>
    <property type="match status" value="1"/>
</dbReference>
<dbReference type="Proteomes" id="UP000051884">
    <property type="component" value="Unassembled WGS sequence"/>
</dbReference>
<accession>A0ABR5Q478</accession>
<evidence type="ECO:0000313" key="2">
    <source>
        <dbReference type="EMBL" id="KRO09381.1"/>
    </source>
</evidence>
<feature type="domain" description="HTH LytTR-type" evidence="1">
    <location>
        <begin position="47"/>
        <end position="150"/>
    </location>
</feature>
<gene>
    <name evidence="2" type="ORF">IV59_GL000720</name>
</gene>
<dbReference type="InterPro" id="IPR046947">
    <property type="entry name" value="LytR-like"/>
</dbReference>
<comment type="caution">
    <text evidence="2">The sequence shown here is derived from an EMBL/GenBank/DDBJ whole genome shotgun (WGS) entry which is preliminary data.</text>
</comment>
<name>A0ABR5Q478_9LACO</name>
<dbReference type="PROSITE" id="PS50930">
    <property type="entry name" value="HTH_LYTTR"/>
    <property type="match status" value="1"/>
</dbReference>
<evidence type="ECO:0000259" key="1">
    <source>
        <dbReference type="PROSITE" id="PS50930"/>
    </source>
</evidence>
<dbReference type="EMBL" id="JQCH01000017">
    <property type="protein sequence ID" value="KRO09381.1"/>
    <property type="molecule type" value="Genomic_DNA"/>
</dbReference>
<proteinExistence type="predicted"/>
<dbReference type="InterPro" id="IPR007492">
    <property type="entry name" value="LytTR_DNA-bd_dom"/>
</dbReference>